<evidence type="ECO:0000313" key="3">
    <source>
        <dbReference type="Proteomes" id="UP000189545"/>
    </source>
</evidence>
<dbReference type="EMBL" id="CP014782">
    <property type="protein sequence ID" value="AQS40221.1"/>
    <property type="molecule type" value="Genomic_DNA"/>
</dbReference>
<gene>
    <name evidence="2" type="ORF">Sps_05152</name>
</gene>
<dbReference type="KEGG" id="spsw:Sps_05152"/>
<dbReference type="AlphaFoldDB" id="A0A1S6HXJ4"/>
<dbReference type="STRING" id="225848.Sps_05152"/>
<name>A0A1S6HXJ4_9GAMM</name>
<evidence type="ECO:0000256" key="1">
    <source>
        <dbReference type="SAM" id="Phobius"/>
    </source>
</evidence>
<evidence type="ECO:0000313" key="2">
    <source>
        <dbReference type="EMBL" id="AQS40221.1"/>
    </source>
</evidence>
<proteinExistence type="predicted"/>
<sequence>MFNLITVSIFISLFVVTLYFVIKIIKKSNLTCSVDDQSVSTGVNCEVYYIELTKIAMDRAEAEENSDNMGEYMRTLKLCDERLIAVSKRIRAANKSHLRIAS</sequence>
<reference evidence="2 3" key="1">
    <citation type="submission" date="2016-03" db="EMBL/GenBank/DDBJ databases">
        <title>Complete genome sequence of Shewanella psychrophila WP2, a deep sea bacterium isolated from west Pacific sediment.</title>
        <authorList>
            <person name="Xu G."/>
            <person name="Jian H."/>
        </authorList>
    </citation>
    <scope>NUCLEOTIDE SEQUENCE [LARGE SCALE GENOMIC DNA]</scope>
    <source>
        <strain evidence="2 3">WP2</strain>
    </source>
</reference>
<keyword evidence="1" id="KW-0472">Membrane</keyword>
<organism evidence="2 3">
    <name type="scientific">Shewanella psychrophila</name>
    <dbReference type="NCBI Taxonomy" id="225848"/>
    <lineage>
        <taxon>Bacteria</taxon>
        <taxon>Pseudomonadati</taxon>
        <taxon>Pseudomonadota</taxon>
        <taxon>Gammaproteobacteria</taxon>
        <taxon>Alteromonadales</taxon>
        <taxon>Shewanellaceae</taxon>
        <taxon>Shewanella</taxon>
    </lineage>
</organism>
<keyword evidence="1" id="KW-0812">Transmembrane</keyword>
<protein>
    <submittedName>
        <fullName evidence="2">Uncharacterized protein</fullName>
    </submittedName>
</protein>
<dbReference type="Proteomes" id="UP000189545">
    <property type="component" value="Chromosome"/>
</dbReference>
<accession>A0A1S6HXJ4</accession>
<dbReference type="RefSeq" id="WP_077755040.1">
    <property type="nucleotide sequence ID" value="NZ_CP014782.1"/>
</dbReference>
<feature type="transmembrane region" description="Helical" evidence="1">
    <location>
        <begin position="6"/>
        <end position="25"/>
    </location>
</feature>
<keyword evidence="3" id="KW-1185">Reference proteome</keyword>
<keyword evidence="1" id="KW-1133">Transmembrane helix</keyword>